<organism evidence="1 2">
    <name type="scientific">Tenacibaculum jejuense</name>
    <dbReference type="NCBI Taxonomy" id="584609"/>
    <lineage>
        <taxon>Bacteria</taxon>
        <taxon>Pseudomonadati</taxon>
        <taxon>Bacteroidota</taxon>
        <taxon>Flavobacteriia</taxon>
        <taxon>Flavobacteriales</taxon>
        <taxon>Flavobacteriaceae</taxon>
        <taxon>Tenacibaculum</taxon>
    </lineage>
</organism>
<dbReference type="Proteomes" id="UP000215214">
    <property type="component" value="Chromosome TJEJU"/>
</dbReference>
<dbReference type="EMBL" id="LT899436">
    <property type="protein sequence ID" value="SNR14715.1"/>
    <property type="molecule type" value="Genomic_DNA"/>
</dbReference>
<dbReference type="KEGG" id="tje:TJEJU_0954"/>
<keyword evidence="2" id="KW-1185">Reference proteome</keyword>
<dbReference type="RefSeq" id="WP_095069893.1">
    <property type="nucleotide sequence ID" value="NZ_LT899436.1"/>
</dbReference>
<accession>A0A238U6M4</accession>
<gene>
    <name evidence="1" type="ORF">TJEJU_0954</name>
</gene>
<evidence type="ECO:0000313" key="1">
    <source>
        <dbReference type="EMBL" id="SNR14715.1"/>
    </source>
</evidence>
<sequence length="123" mass="14353">MFKKKYLYIKLYVNKIDICFLNTGKCKSSEDNYSDSRILFADYEKAENLMRKIIMELFPNKWLLPSFHVLIQQLERIDEGISTVEKRAIIDSCRHGANAKSVELIVSEIELSTSEAMLKLTRK</sequence>
<name>A0A238U6M4_9FLAO</name>
<evidence type="ECO:0000313" key="2">
    <source>
        <dbReference type="Proteomes" id="UP000215214"/>
    </source>
</evidence>
<protein>
    <submittedName>
        <fullName evidence="1">Uncharacterized protein</fullName>
    </submittedName>
</protein>
<dbReference type="AlphaFoldDB" id="A0A238U6M4"/>
<reference evidence="1 2" key="1">
    <citation type="submission" date="2017-07" db="EMBL/GenBank/DDBJ databases">
        <authorList>
            <person name="Sun Z.S."/>
            <person name="Albrecht U."/>
            <person name="Echele G."/>
            <person name="Lee C.C."/>
        </authorList>
    </citation>
    <scope>NUCLEOTIDE SEQUENCE [LARGE SCALE GENOMIC DNA]</scope>
    <source>
        <strain evidence="2">type strain: KCTC 22618</strain>
    </source>
</reference>
<dbReference type="OrthoDB" id="8612466at2"/>
<proteinExistence type="predicted"/>